<gene>
    <name evidence="3" type="ORF">CC85DRAFT_323890</name>
</gene>
<dbReference type="Proteomes" id="UP000053611">
    <property type="component" value="Unassembled WGS sequence"/>
</dbReference>
<dbReference type="EMBL" id="KQ087259">
    <property type="protein sequence ID" value="KLT39423.1"/>
    <property type="molecule type" value="Genomic_DNA"/>
</dbReference>
<protein>
    <submittedName>
        <fullName evidence="3">Uncharacterized protein</fullName>
    </submittedName>
</protein>
<organism evidence="3 4">
    <name type="scientific">Cutaneotrichosporon oleaginosum</name>
    <dbReference type="NCBI Taxonomy" id="879819"/>
    <lineage>
        <taxon>Eukaryota</taxon>
        <taxon>Fungi</taxon>
        <taxon>Dikarya</taxon>
        <taxon>Basidiomycota</taxon>
        <taxon>Agaricomycotina</taxon>
        <taxon>Tremellomycetes</taxon>
        <taxon>Trichosporonales</taxon>
        <taxon>Trichosporonaceae</taxon>
        <taxon>Cutaneotrichosporon</taxon>
    </lineage>
</organism>
<evidence type="ECO:0000256" key="1">
    <source>
        <dbReference type="SAM" id="Coils"/>
    </source>
</evidence>
<dbReference type="RefSeq" id="XP_018275914.1">
    <property type="nucleotide sequence ID" value="XM_018426235.1"/>
</dbReference>
<keyword evidence="4" id="KW-1185">Reference proteome</keyword>
<feature type="coiled-coil region" evidence="1">
    <location>
        <begin position="249"/>
        <end position="276"/>
    </location>
</feature>
<reference evidence="3 4" key="1">
    <citation type="submission" date="2015-03" db="EMBL/GenBank/DDBJ databases">
        <title>Genomics and transcriptomics of the oil-accumulating basidiomycete yeast T. oleaginosus allow insights into substrate utilization and the diverse evolutionary trajectories of mating systems in fungi.</title>
        <authorList>
            <consortium name="DOE Joint Genome Institute"/>
            <person name="Kourist R."/>
            <person name="Kracht O."/>
            <person name="Bracharz F."/>
            <person name="Lipzen A."/>
            <person name="Nolan M."/>
            <person name="Ohm R."/>
            <person name="Grigoriev I."/>
            <person name="Sun S."/>
            <person name="Heitman J."/>
            <person name="Bruck T."/>
            <person name="Nowrousian M."/>
        </authorList>
    </citation>
    <scope>NUCLEOTIDE SEQUENCE [LARGE SCALE GENOMIC DNA]</scope>
    <source>
        <strain evidence="3 4">IBC0246</strain>
    </source>
</reference>
<evidence type="ECO:0000313" key="3">
    <source>
        <dbReference type="EMBL" id="KLT39423.1"/>
    </source>
</evidence>
<feature type="region of interest" description="Disordered" evidence="2">
    <location>
        <begin position="346"/>
        <end position="373"/>
    </location>
</feature>
<dbReference type="GeneID" id="28986838"/>
<evidence type="ECO:0000313" key="4">
    <source>
        <dbReference type="Proteomes" id="UP000053611"/>
    </source>
</evidence>
<name>A0A0J0XEE1_9TREE</name>
<feature type="region of interest" description="Disordered" evidence="2">
    <location>
        <begin position="1"/>
        <end position="52"/>
    </location>
</feature>
<sequence length="646" mass="72274">MPLAPSPPFPTITTPTSPSSRRRPSATLSTDMPSPASTAPSTPTTRRSWKPVMPSILGKMRTSMRLSGAWSPDTHHDPQREAREDDDRLFARLREGYPCEDVKHILALTAKHHRELDTQIDFVASWAAMVAEWVGTMTAHLPALTAAQRPRVVQLRAQAETYLSLAHLLALEHAQTGGRLRVAHALLQHARVWIDLGRDRTHQRFEDFERGSEGRGRWERRGSRHDDVAGNLDAIATCFSELSSAESRLPHLHNRLAEAAERLLEAQEDLDDMVASIEVAKGLIEGLTTSSSTQHPPPSTFNTMSLASRRHGAPTALLIPAGSATLPCRRLSSACITPNLSTYGLSPSSLFPQPTTPEETEEDEPVENHEKPHPRILVGREQDWAHFYGSSLWSVHLLDHVEQIFPLQPLIALTPKHKVLRGWEAHIGAFDISHPARATGAWLLPHAAHAWWAEDYATQLDRVFPREDIVFLLHRAEDILASLKAGEDELAALKESLYWLTAERTPSACSSASSRSSRLTRPRTPLDAYTRSVLRTHRSRISELRRTLSAVHRLPAILVVIRALLQYLRARARAECAAIARRERARTDTPRDAGVVERVEAMACWHVAPEVRLEALMALAEEWFARGERGMRDLGRWSDLVEGRLR</sequence>
<accession>A0A0J0XEE1</accession>
<dbReference type="AlphaFoldDB" id="A0A0J0XEE1"/>
<proteinExistence type="predicted"/>
<keyword evidence="1" id="KW-0175">Coiled coil</keyword>
<evidence type="ECO:0000256" key="2">
    <source>
        <dbReference type="SAM" id="MobiDB-lite"/>
    </source>
</evidence>
<feature type="compositionally biased region" description="Low complexity" evidence="2">
    <location>
        <begin position="11"/>
        <end position="46"/>
    </location>
</feature>
<feature type="compositionally biased region" description="Pro residues" evidence="2">
    <location>
        <begin position="1"/>
        <end position="10"/>
    </location>
</feature>